<keyword evidence="2" id="KW-0238">DNA-binding</keyword>
<keyword evidence="3" id="KW-0804">Transcription</keyword>
<name>A0A9W9L860_9EURO</name>
<dbReference type="Proteomes" id="UP001149079">
    <property type="component" value="Unassembled WGS sequence"/>
</dbReference>
<organism evidence="7 8">
    <name type="scientific">Penicillium bovifimosum</name>
    <dbReference type="NCBI Taxonomy" id="126998"/>
    <lineage>
        <taxon>Eukaryota</taxon>
        <taxon>Fungi</taxon>
        <taxon>Dikarya</taxon>
        <taxon>Ascomycota</taxon>
        <taxon>Pezizomycotina</taxon>
        <taxon>Eurotiomycetes</taxon>
        <taxon>Eurotiomycetidae</taxon>
        <taxon>Eurotiales</taxon>
        <taxon>Aspergillaceae</taxon>
        <taxon>Penicillium</taxon>
    </lineage>
</organism>
<dbReference type="GO" id="GO:0008270">
    <property type="term" value="F:zinc ion binding"/>
    <property type="evidence" value="ECO:0007669"/>
    <property type="project" value="InterPro"/>
</dbReference>
<evidence type="ECO:0000256" key="5">
    <source>
        <dbReference type="SAM" id="MobiDB-lite"/>
    </source>
</evidence>
<evidence type="ECO:0000313" key="8">
    <source>
        <dbReference type="Proteomes" id="UP001149079"/>
    </source>
</evidence>
<protein>
    <recommendedName>
        <fullName evidence="6">Zn(2)-C6 fungal-type domain-containing protein</fullName>
    </recommendedName>
</protein>
<accession>A0A9W9L860</accession>
<feature type="domain" description="Zn(2)-C6 fungal-type" evidence="6">
    <location>
        <begin position="14"/>
        <end position="47"/>
    </location>
</feature>
<dbReference type="RefSeq" id="XP_056524085.1">
    <property type="nucleotide sequence ID" value="XM_056661972.1"/>
</dbReference>
<dbReference type="PROSITE" id="PS50048">
    <property type="entry name" value="ZN2_CY6_FUNGAL_2"/>
    <property type="match status" value="1"/>
</dbReference>
<dbReference type="InterPro" id="IPR036864">
    <property type="entry name" value="Zn2-C6_fun-type_DNA-bd_sf"/>
</dbReference>
<evidence type="ECO:0000313" key="7">
    <source>
        <dbReference type="EMBL" id="KAJ5142441.1"/>
    </source>
</evidence>
<dbReference type="GO" id="GO:0000981">
    <property type="term" value="F:DNA-binding transcription factor activity, RNA polymerase II-specific"/>
    <property type="evidence" value="ECO:0007669"/>
    <property type="project" value="InterPro"/>
</dbReference>
<evidence type="ECO:0000256" key="1">
    <source>
        <dbReference type="ARBA" id="ARBA00023015"/>
    </source>
</evidence>
<gene>
    <name evidence="7" type="ORF">N7515_001228</name>
</gene>
<proteinExistence type="predicted"/>
<evidence type="ECO:0000259" key="6">
    <source>
        <dbReference type="PROSITE" id="PS50048"/>
    </source>
</evidence>
<feature type="compositionally biased region" description="Polar residues" evidence="5">
    <location>
        <begin position="372"/>
        <end position="394"/>
    </location>
</feature>
<evidence type="ECO:0000256" key="2">
    <source>
        <dbReference type="ARBA" id="ARBA00023125"/>
    </source>
</evidence>
<dbReference type="OrthoDB" id="4222821at2759"/>
<sequence length="537" mass="59233">MHPTHNYRHSRRSACDRCRGQKLRCERDHLNGMSCERCLKAQEICITSLNQSGPVILPSHHGQGLIPRDREDHRFAHSEPMSVLHKSSGHRVKKQMHPSSPVGGRSSSKNHYHWRGLTSLPFLPEDNVVSSPSEFDLNIPMEFGTISVPFEQWSDQYLPWPANDYHLPPEYVPSDPMYSDGGRSCFPSVCDSDTSNAQAGSNQRTEMAVLEPFLGQPSSHGIDSPSMFASNSLPEPGWGNMTGFATLNESYPLPIVQMTTPSMQGLHKSLLKLRMGLLEDLDLLETGSTGPGSSLFMHDIPAMSVETLNLPICRLLDHSSWLLGIIQSLFGPSEDSFSPTPSPQLSDPQLLKWEGSEFGPLESGDNGDEAGTTISPHDSGYHTATTSPGQPTSPSIPKCDITLWLGILEAHCTLTRVYRAVFTRLYQLFLIIPPTDAATILLLPSERLGQSQLEGELLTQVQSLIASSSTIIGKLDRALGIRSKPTQAEEDEGPAYEKDWSTSIRDIVLAQEQSLSEISLMEIMECLRQLVKDPVSI</sequence>
<reference evidence="7" key="2">
    <citation type="journal article" date="2023" name="IMA Fungus">
        <title>Comparative genomic study of the Penicillium genus elucidates a diverse pangenome and 15 lateral gene transfer events.</title>
        <authorList>
            <person name="Petersen C."/>
            <person name="Sorensen T."/>
            <person name="Nielsen M.R."/>
            <person name="Sondergaard T.E."/>
            <person name="Sorensen J.L."/>
            <person name="Fitzpatrick D.A."/>
            <person name="Frisvad J.C."/>
            <person name="Nielsen K.L."/>
        </authorList>
    </citation>
    <scope>NUCLEOTIDE SEQUENCE</scope>
    <source>
        <strain evidence="7">IBT 22155</strain>
    </source>
</reference>
<evidence type="ECO:0000256" key="3">
    <source>
        <dbReference type="ARBA" id="ARBA00023163"/>
    </source>
</evidence>
<feature type="compositionally biased region" description="Basic residues" evidence="5">
    <location>
        <begin position="87"/>
        <end position="96"/>
    </location>
</feature>
<reference evidence="7" key="1">
    <citation type="submission" date="2022-11" db="EMBL/GenBank/DDBJ databases">
        <authorList>
            <person name="Petersen C."/>
        </authorList>
    </citation>
    <scope>NUCLEOTIDE SEQUENCE</scope>
    <source>
        <strain evidence="7">IBT 22155</strain>
    </source>
</reference>
<dbReference type="SUPFAM" id="SSF57701">
    <property type="entry name" value="Zn2/Cys6 DNA-binding domain"/>
    <property type="match status" value="1"/>
</dbReference>
<dbReference type="CDD" id="cd00067">
    <property type="entry name" value="GAL4"/>
    <property type="match status" value="1"/>
</dbReference>
<feature type="region of interest" description="Disordered" evidence="5">
    <location>
        <begin position="356"/>
        <end position="394"/>
    </location>
</feature>
<dbReference type="InterPro" id="IPR001138">
    <property type="entry name" value="Zn2Cys6_DnaBD"/>
</dbReference>
<comment type="caution">
    <text evidence="7">The sequence shown here is derived from an EMBL/GenBank/DDBJ whole genome shotgun (WGS) entry which is preliminary data.</text>
</comment>
<dbReference type="EMBL" id="JAPQKL010000002">
    <property type="protein sequence ID" value="KAJ5142441.1"/>
    <property type="molecule type" value="Genomic_DNA"/>
</dbReference>
<dbReference type="GeneID" id="81401142"/>
<dbReference type="PROSITE" id="PS00463">
    <property type="entry name" value="ZN2_CY6_FUNGAL_1"/>
    <property type="match status" value="1"/>
</dbReference>
<feature type="region of interest" description="Disordered" evidence="5">
    <location>
        <begin position="83"/>
        <end position="110"/>
    </location>
</feature>
<dbReference type="GO" id="GO:0003677">
    <property type="term" value="F:DNA binding"/>
    <property type="evidence" value="ECO:0007669"/>
    <property type="project" value="UniProtKB-KW"/>
</dbReference>
<dbReference type="SMART" id="SM00066">
    <property type="entry name" value="GAL4"/>
    <property type="match status" value="1"/>
</dbReference>
<dbReference type="AlphaFoldDB" id="A0A9W9L860"/>
<evidence type="ECO:0000256" key="4">
    <source>
        <dbReference type="ARBA" id="ARBA00023242"/>
    </source>
</evidence>
<keyword evidence="4" id="KW-0539">Nucleus</keyword>
<keyword evidence="1" id="KW-0805">Transcription regulation</keyword>
<dbReference type="Gene3D" id="4.10.240.10">
    <property type="entry name" value="Zn(2)-C6 fungal-type DNA-binding domain"/>
    <property type="match status" value="1"/>
</dbReference>
<keyword evidence="8" id="KW-1185">Reference proteome</keyword>